<evidence type="ECO:0000313" key="1">
    <source>
        <dbReference type="EMBL" id="QJA53217.1"/>
    </source>
</evidence>
<gene>
    <name evidence="2" type="ORF">MM415A01699_0021</name>
    <name evidence="3" type="ORF">MM415B02098_0026</name>
    <name evidence="1" type="ORF">TM448A03325_0002</name>
</gene>
<reference evidence="1" key="1">
    <citation type="submission" date="2020-03" db="EMBL/GenBank/DDBJ databases">
        <title>The deep terrestrial virosphere.</title>
        <authorList>
            <person name="Holmfeldt K."/>
            <person name="Nilsson E."/>
            <person name="Simone D."/>
            <person name="Lopez-Fernandez M."/>
            <person name="Wu X."/>
            <person name="de Brujin I."/>
            <person name="Lundin D."/>
            <person name="Andersson A."/>
            <person name="Bertilsson S."/>
            <person name="Dopson M."/>
        </authorList>
    </citation>
    <scope>NUCLEOTIDE SEQUENCE</scope>
    <source>
        <strain evidence="2">MM415A01699</strain>
        <strain evidence="3">MM415B02098</strain>
        <strain evidence="1">TM448A03325</strain>
    </source>
</reference>
<evidence type="ECO:0000313" key="3">
    <source>
        <dbReference type="EMBL" id="QJA86321.1"/>
    </source>
</evidence>
<sequence length="72" mass="8742">MEKIIIDKKYRKAKEEALKAHVIEITRFEFPLTLDDLKKRRKIINAYNERFMKPKYEVPEDEVPEDEVIFSD</sequence>
<protein>
    <submittedName>
        <fullName evidence="1">Uncharacterized protein</fullName>
    </submittedName>
</protein>
<dbReference type="EMBL" id="MT144404">
    <property type="protein sequence ID" value="QJA53217.1"/>
    <property type="molecule type" value="Genomic_DNA"/>
</dbReference>
<dbReference type="EMBL" id="MT142187">
    <property type="protein sequence ID" value="QJA75831.1"/>
    <property type="molecule type" value="Genomic_DNA"/>
</dbReference>
<evidence type="ECO:0000313" key="2">
    <source>
        <dbReference type="EMBL" id="QJA75831.1"/>
    </source>
</evidence>
<organism evidence="1">
    <name type="scientific">viral metagenome</name>
    <dbReference type="NCBI Taxonomy" id="1070528"/>
    <lineage>
        <taxon>unclassified sequences</taxon>
        <taxon>metagenomes</taxon>
        <taxon>organismal metagenomes</taxon>
    </lineage>
</organism>
<dbReference type="EMBL" id="MT142628">
    <property type="protein sequence ID" value="QJA86321.1"/>
    <property type="molecule type" value="Genomic_DNA"/>
</dbReference>
<dbReference type="AlphaFoldDB" id="A0A6H2A0X2"/>
<accession>A0A6H2A0X2</accession>
<proteinExistence type="predicted"/>
<name>A0A6H2A0X2_9ZZZZ</name>